<dbReference type="EMBL" id="JAFKCS010000005">
    <property type="protein sequence ID" value="MBN7819642.1"/>
    <property type="molecule type" value="Genomic_DNA"/>
</dbReference>
<feature type="transmembrane region" description="Helical" evidence="1">
    <location>
        <begin position="7"/>
        <end position="27"/>
    </location>
</feature>
<evidence type="ECO:0000256" key="1">
    <source>
        <dbReference type="SAM" id="Phobius"/>
    </source>
</evidence>
<keyword evidence="1" id="KW-0472">Membrane</keyword>
<keyword evidence="3" id="KW-1185">Reference proteome</keyword>
<protein>
    <submittedName>
        <fullName evidence="2">Uncharacterized protein</fullName>
    </submittedName>
</protein>
<dbReference type="Proteomes" id="UP000663992">
    <property type="component" value="Unassembled WGS sequence"/>
</dbReference>
<accession>A0ABS3CRB6</accession>
<evidence type="ECO:0000313" key="2">
    <source>
        <dbReference type="EMBL" id="MBN7819642.1"/>
    </source>
</evidence>
<dbReference type="RefSeq" id="WP_206593458.1">
    <property type="nucleotide sequence ID" value="NZ_JAFKCS010000005.1"/>
</dbReference>
<evidence type="ECO:0000313" key="3">
    <source>
        <dbReference type="Proteomes" id="UP000663992"/>
    </source>
</evidence>
<gene>
    <name evidence="2" type="ORF">J0A65_07180</name>
</gene>
<proteinExistence type="predicted"/>
<organism evidence="2 3">
    <name type="scientific">Bowmanella yangjiangensis</name>
    <dbReference type="NCBI Taxonomy" id="2811230"/>
    <lineage>
        <taxon>Bacteria</taxon>
        <taxon>Pseudomonadati</taxon>
        <taxon>Pseudomonadota</taxon>
        <taxon>Gammaproteobacteria</taxon>
        <taxon>Alteromonadales</taxon>
        <taxon>Alteromonadaceae</taxon>
        <taxon>Bowmanella</taxon>
    </lineage>
</organism>
<keyword evidence="1" id="KW-0812">Transmembrane</keyword>
<keyword evidence="1" id="KW-1133">Transmembrane helix</keyword>
<name>A0ABS3CRB6_9ALTE</name>
<feature type="transmembrane region" description="Helical" evidence="1">
    <location>
        <begin position="39"/>
        <end position="57"/>
    </location>
</feature>
<comment type="caution">
    <text evidence="2">The sequence shown here is derived from an EMBL/GenBank/DDBJ whole genome shotgun (WGS) entry which is preliminary data.</text>
</comment>
<sequence length="86" mass="10013">MPIKKWFIQYLLGFPILFALLSGIQYLKGRSWDYALSFGLLWSLISLAIFAGTRLYYYRKGMYCKVCNDLPGQDLTEDKTELTSKE</sequence>
<reference evidence="2 3" key="1">
    <citation type="submission" date="2021-03" db="EMBL/GenBank/DDBJ databases">
        <title>novel species isolated from a fishpond in China.</title>
        <authorList>
            <person name="Lu H."/>
            <person name="Cai Z."/>
        </authorList>
    </citation>
    <scope>NUCLEOTIDE SEQUENCE [LARGE SCALE GENOMIC DNA]</scope>
    <source>
        <strain evidence="2 3">Y57</strain>
    </source>
</reference>